<sequence>MTDEFQTGLPSIRQLQTLIKDSTEVEVKLITSDLVVGKVRWQDANCLCVVDHYDQPTIIWKQAIVFIKPKLT</sequence>
<reference evidence="3" key="2">
    <citation type="journal article" date="2022" name="Front. Microbiol.">
        <title>Comparative Genomic Analysis Revealed Distinct Molecular Components and Organization of CO2-Concentrating Mechanism in Thermophilic Cyanobacteria.</title>
        <authorList>
            <person name="Tang J."/>
            <person name="Zhou H."/>
            <person name="Yao D."/>
            <person name="Riaz S."/>
            <person name="You D."/>
            <person name="Klepacz-Smolka A."/>
            <person name="Daroch M."/>
        </authorList>
    </citation>
    <scope>NUCLEOTIDE SEQUENCE [LARGE SCALE GENOMIC DNA]</scope>
    <source>
        <strain evidence="3">PCC 6715</strain>
    </source>
</reference>
<dbReference type="RefSeq" id="WP_099798584.1">
    <property type="nucleotide sequence ID" value="NZ_CP018092.1"/>
</dbReference>
<keyword evidence="3" id="KW-1185">Reference proteome</keyword>
<name>A0A2D2Q1V5_PARLV</name>
<protein>
    <submittedName>
        <fullName evidence="2">RNA-binding protein hfq</fullName>
    </submittedName>
</protein>
<dbReference type="InterPro" id="IPR010920">
    <property type="entry name" value="LSM_dom_sf"/>
</dbReference>
<dbReference type="SUPFAM" id="SSF50182">
    <property type="entry name" value="Sm-like ribonucleoproteins"/>
    <property type="match status" value="1"/>
</dbReference>
<accession>A0A2D2Q1V5</accession>
<feature type="domain" description="Hfq-related" evidence="1">
    <location>
        <begin position="9"/>
        <end position="69"/>
    </location>
</feature>
<dbReference type="InterPro" id="IPR053840">
    <property type="entry name" value="Hfq_1"/>
</dbReference>
<dbReference type="AlphaFoldDB" id="A0A2D2Q1V5"/>
<dbReference type="Pfam" id="PF21979">
    <property type="entry name" value="Hfq_1"/>
    <property type="match status" value="1"/>
</dbReference>
<dbReference type="KEGG" id="slw:BRW62_05110"/>
<dbReference type="OrthoDB" id="573534at2"/>
<evidence type="ECO:0000259" key="1">
    <source>
        <dbReference type="Pfam" id="PF21979"/>
    </source>
</evidence>
<reference evidence="2 3" key="1">
    <citation type="submission" date="2016-11" db="EMBL/GenBank/DDBJ databases">
        <title>Complete genome sequence of thermophilic cyanobacteria strain Synechococcus sp. PCC6715.</title>
        <authorList>
            <person name="Tang J."/>
            <person name="Daroch M."/>
            <person name="Liang Y."/>
            <person name="Jiang D."/>
            <person name="Shah M."/>
        </authorList>
    </citation>
    <scope>NUCLEOTIDE SEQUENCE [LARGE SCALE GENOMIC DNA]</scope>
    <source>
        <strain evidence="2 3">PCC 6715</strain>
    </source>
</reference>
<dbReference type="Gene3D" id="2.30.30.100">
    <property type="match status" value="1"/>
</dbReference>
<evidence type="ECO:0000313" key="2">
    <source>
        <dbReference type="EMBL" id="ATS18237.1"/>
    </source>
</evidence>
<dbReference type="NCBIfam" id="NF047718">
    <property type="entry name" value="Hfq_rel_Cyano"/>
    <property type="match status" value="1"/>
</dbReference>
<gene>
    <name evidence="2" type="ORF">BRW62_05110</name>
</gene>
<evidence type="ECO:0000313" key="3">
    <source>
        <dbReference type="Proteomes" id="UP000231057"/>
    </source>
</evidence>
<dbReference type="Proteomes" id="UP000231057">
    <property type="component" value="Chromosome"/>
</dbReference>
<organism evidence="2 3">
    <name type="scientific">Parathermosynechococcus lividus PCC 6715</name>
    <dbReference type="NCBI Taxonomy" id="1917166"/>
    <lineage>
        <taxon>Bacteria</taxon>
        <taxon>Bacillati</taxon>
        <taxon>Cyanobacteriota</taxon>
        <taxon>Cyanophyceae</taxon>
        <taxon>Acaryochloridales</taxon>
        <taxon>Thermosynechococcaceae</taxon>
        <taxon>Parathermosynechococcus</taxon>
    </lineage>
</organism>
<proteinExistence type="predicted"/>
<dbReference type="EMBL" id="CP018092">
    <property type="protein sequence ID" value="ATS18237.1"/>
    <property type="molecule type" value="Genomic_DNA"/>
</dbReference>